<dbReference type="RefSeq" id="WP_183342593.1">
    <property type="nucleotide sequence ID" value="NZ_JACHZG010000012.1"/>
</dbReference>
<dbReference type="InterPro" id="IPR035996">
    <property type="entry name" value="4pyrrol_Methylase_sf"/>
</dbReference>
<dbReference type="PANTHER" id="PTHR43467:SF1">
    <property type="entry name" value="PRECORRIN-6A SYNTHASE [DEACETYLATING]"/>
    <property type="match status" value="1"/>
</dbReference>
<accession>A0A7W5P8X9</accession>
<feature type="domain" description="Tetrapyrrole methylase" evidence="6">
    <location>
        <begin position="5"/>
        <end position="234"/>
    </location>
</feature>
<keyword evidence="5" id="KW-0949">S-adenosyl-L-methionine</keyword>
<dbReference type="PIRSF" id="PIRSF036525">
    <property type="entry name" value="CobF"/>
    <property type="match status" value="1"/>
</dbReference>
<dbReference type="NCBIfam" id="TIGR02434">
    <property type="entry name" value="CobF"/>
    <property type="match status" value="1"/>
</dbReference>
<keyword evidence="8" id="KW-1185">Reference proteome</keyword>
<dbReference type="InterPro" id="IPR000878">
    <property type="entry name" value="4pyrrol_Mease"/>
</dbReference>
<organism evidence="7 8">
    <name type="scientific">Microlunatus antarcticus</name>
    <dbReference type="NCBI Taxonomy" id="53388"/>
    <lineage>
        <taxon>Bacteria</taxon>
        <taxon>Bacillati</taxon>
        <taxon>Actinomycetota</taxon>
        <taxon>Actinomycetes</taxon>
        <taxon>Propionibacteriales</taxon>
        <taxon>Propionibacteriaceae</taxon>
        <taxon>Microlunatus</taxon>
    </lineage>
</organism>
<dbReference type="CDD" id="cd11643">
    <property type="entry name" value="Precorrin-6A-synthase"/>
    <property type="match status" value="1"/>
</dbReference>
<evidence type="ECO:0000256" key="3">
    <source>
        <dbReference type="ARBA" id="ARBA00022603"/>
    </source>
</evidence>
<reference evidence="7 8" key="1">
    <citation type="submission" date="2020-08" db="EMBL/GenBank/DDBJ databases">
        <title>Sequencing the genomes of 1000 actinobacteria strains.</title>
        <authorList>
            <person name="Klenk H.-P."/>
        </authorList>
    </citation>
    <scope>NUCLEOTIDE SEQUENCE [LARGE SCALE GENOMIC DNA]</scope>
    <source>
        <strain evidence="7 8">DSM 11053</strain>
    </source>
</reference>
<dbReference type="Gene3D" id="3.30.950.10">
    <property type="entry name" value="Methyltransferase, Cobalt-precorrin-4 Transmethylase, Domain 2"/>
    <property type="match status" value="1"/>
</dbReference>
<dbReference type="Proteomes" id="UP000565572">
    <property type="component" value="Unassembled WGS sequence"/>
</dbReference>
<dbReference type="GO" id="GO:0032259">
    <property type="term" value="P:methylation"/>
    <property type="evidence" value="ECO:0007669"/>
    <property type="project" value="UniProtKB-KW"/>
</dbReference>
<dbReference type="InterPro" id="IPR012797">
    <property type="entry name" value="CobF"/>
</dbReference>
<dbReference type="GO" id="GO:0043819">
    <property type="term" value="F:precorrin-6A synthase (deacetylating) activity"/>
    <property type="evidence" value="ECO:0007669"/>
    <property type="project" value="UniProtKB-EC"/>
</dbReference>
<dbReference type="EMBL" id="JACHZG010000012">
    <property type="protein sequence ID" value="MBB3329063.1"/>
    <property type="molecule type" value="Genomic_DNA"/>
</dbReference>
<proteinExistence type="predicted"/>
<evidence type="ECO:0000313" key="8">
    <source>
        <dbReference type="Proteomes" id="UP000565572"/>
    </source>
</evidence>
<evidence type="ECO:0000256" key="1">
    <source>
        <dbReference type="ARBA" id="ARBA00004953"/>
    </source>
</evidence>
<keyword evidence="2" id="KW-0169">Cobalamin biosynthesis</keyword>
<keyword evidence="3 7" id="KW-0489">Methyltransferase</keyword>
<dbReference type="Gene3D" id="3.40.1010.10">
    <property type="entry name" value="Cobalt-precorrin-4 Transmethylase, Domain 1"/>
    <property type="match status" value="1"/>
</dbReference>
<dbReference type="SUPFAM" id="SSF53790">
    <property type="entry name" value="Tetrapyrrole methylase"/>
    <property type="match status" value="1"/>
</dbReference>
<comment type="caution">
    <text evidence="7">The sequence shown here is derived from an EMBL/GenBank/DDBJ whole genome shotgun (WGS) entry which is preliminary data.</text>
</comment>
<dbReference type="AlphaFoldDB" id="A0A7W5P8X9"/>
<sequence length="264" mass="28631">MSVRVFVVGIGSGDPGHLTGEAVAALNAVDVFLVADKRAATRDLVTLRAELCAAVITHDRYRFVEVPDPERGPDAERDSTAYAGAVRDWHTERARRHAEAVTREVGDDGTVGLLVWGDPSLYDSTLRVVETIGDLLGAEGVTLEVTVVPGISSVSLLAARHRVALNRVGRPVHITTGRRLVGEYDDALGDVVVMLDGDLACAGLVETHPDLEIFWGAQLGLYDEALVRGPLREVLPEIRRRRDAVRAARGWVMDTYLLRPGTGR</sequence>
<comment type="pathway">
    <text evidence="1">Cofactor biosynthesis; adenosylcobalamin biosynthesis.</text>
</comment>
<evidence type="ECO:0000313" key="7">
    <source>
        <dbReference type="EMBL" id="MBB3329063.1"/>
    </source>
</evidence>
<dbReference type="PANTHER" id="PTHR43467">
    <property type="entry name" value="COBALT-PRECORRIN-2 C(20)-METHYLTRANSFERASE"/>
    <property type="match status" value="1"/>
</dbReference>
<dbReference type="Pfam" id="PF00590">
    <property type="entry name" value="TP_methylase"/>
    <property type="match status" value="1"/>
</dbReference>
<evidence type="ECO:0000259" key="6">
    <source>
        <dbReference type="Pfam" id="PF00590"/>
    </source>
</evidence>
<protein>
    <submittedName>
        <fullName evidence="7">Precorrin-6A synthase</fullName>
        <ecNumber evidence="7">2.1.1.152</ecNumber>
    </submittedName>
</protein>
<dbReference type="EC" id="2.1.1.152" evidence="7"/>
<evidence type="ECO:0000256" key="5">
    <source>
        <dbReference type="ARBA" id="ARBA00022691"/>
    </source>
</evidence>
<evidence type="ECO:0000256" key="2">
    <source>
        <dbReference type="ARBA" id="ARBA00022573"/>
    </source>
</evidence>
<name>A0A7W5P8X9_9ACTN</name>
<evidence type="ECO:0000256" key="4">
    <source>
        <dbReference type="ARBA" id="ARBA00022679"/>
    </source>
</evidence>
<dbReference type="InterPro" id="IPR014777">
    <property type="entry name" value="4pyrrole_Mease_sub1"/>
</dbReference>
<gene>
    <name evidence="7" type="ORF">FHX39_004060</name>
</gene>
<dbReference type="GO" id="GO:0009236">
    <property type="term" value="P:cobalamin biosynthetic process"/>
    <property type="evidence" value="ECO:0007669"/>
    <property type="project" value="UniProtKB-KW"/>
</dbReference>
<dbReference type="InterPro" id="IPR014776">
    <property type="entry name" value="4pyrrole_Mease_sub2"/>
</dbReference>
<keyword evidence="4 7" id="KW-0808">Transferase</keyword>